<feature type="region of interest" description="Disordered" evidence="1">
    <location>
        <begin position="133"/>
        <end position="154"/>
    </location>
</feature>
<reference evidence="2 3" key="1">
    <citation type="journal article" date="2011" name="PLoS Pathog.">
        <title>Endophytic Life Strategies Decoded by Genome and Transcriptome Analyses of the Mutualistic Root Symbiont Piriformospora indica.</title>
        <authorList>
            <person name="Zuccaro A."/>
            <person name="Lahrmann U."/>
            <person name="Guldener U."/>
            <person name="Langen G."/>
            <person name="Pfiffi S."/>
            <person name="Biedenkopf D."/>
            <person name="Wong P."/>
            <person name="Samans B."/>
            <person name="Grimm C."/>
            <person name="Basiewicz M."/>
            <person name="Murat C."/>
            <person name="Martin F."/>
            <person name="Kogel K.H."/>
        </authorList>
    </citation>
    <scope>NUCLEOTIDE SEQUENCE [LARGE SCALE GENOMIC DNA]</scope>
    <source>
        <strain evidence="2 3">DSM 11827</strain>
    </source>
</reference>
<dbReference type="AlphaFoldDB" id="G4TBN4"/>
<protein>
    <submittedName>
        <fullName evidence="2">Uncharacterized protein</fullName>
    </submittedName>
</protein>
<evidence type="ECO:0000313" key="2">
    <source>
        <dbReference type="EMBL" id="CCA68742.1"/>
    </source>
</evidence>
<evidence type="ECO:0000313" key="3">
    <source>
        <dbReference type="Proteomes" id="UP000007148"/>
    </source>
</evidence>
<dbReference type="Proteomes" id="UP000007148">
    <property type="component" value="Unassembled WGS sequence"/>
</dbReference>
<gene>
    <name evidence="2" type="ORF">PIIN_02605</name>
</gene>
<sequence length="212" mass="23781">MERYLGAQIDPYDKSRQAARDSANRIDIDVHTHSIGESTRLQRVYFEMVPEGQNPPLAQHLDLAQAVTEEAEAALAGSKKALSLRHLTVAPVTLLKEDGTPYDSATKYKWFYPAKAGRTPYTFIDAGDRYRRGGTRTKKAKTDEEGKKVAPAVPGQSRRLQLALEAVKLKAEQRMISEEIATREAMRLKRQQIAKHELASARQKVPTVEIQL</sequence>
<organism evidence="2 3">
    <name type="scientific">Serendipita indica (strain DSM 11827)</name>
    <name type="common">Root endophyte fungus</name>
    <name type="synonym">Piriformospora indica</name>
    <dbReference type="NCBI Taxonomy" id="1109443"/>
    <lineage>
        <taxon>Eukaryota</taxon>
        <taxon>Fungi</taxon>
        <taxon>Dikarya</taxon>
        <taxon>Basidiomycota</taxon>
        <taxon>Agaricomycotina</taxon>
        <taxon>Agaricomycetes</taxon>
        <taxon>Sebacinales</taxon>
        <taxon>Serendipitaceae</taxon>
        <taxon>Serendipita</taxon>
    </lineage>
</organism>
<dbReference type="OrthoDB" id="10052321at2759"/>
<dbReference type="HOGENOM" id="CLU_1300129_0_0_1"/>
<evidence type="ECO:0000256" key="1">
    <source>
        <dbReference type="SAM" id="MobiDB-lite"/>
    </source>
</evidence>
<proteinExistence type="predicted"/>
<keyword evidence="3" id="KW-1185">Reference proteome</keyword>
<dbReference type="InParanoid" id="G4TBN4"/>
<name>G4TBN4_SERID</name>
<dbReference type="EMBL" id="CAFZ01000039">
    <property type="protein sequence ID" value="CCA68742.1"/>
    <property type="molecule type" value="Genomic_DNA"/>
</dbReference>
<comment type="caution">
    <text evidence="2">The sequence shown here is derived from an EMBL/GenBank/DDBJ whole genome shotgun (WGS) entry which is preliminary data.</text>
</comment>
<accession>G4TBN4</accession>